<keyword evidence="4" id="KW-0560">Oxidoreductase</keyword>
<dbReference type="GO" id="GO:0016020">
    <property type="term" value="C:membrane"/>
    <property type="evidence" value="ECO:0007669"/>
    <property type="project" value="GOC"/>
</dbReference>
<evidence type="ECO:0000256" key="6">
    <source>
        <dbReference type="ARBA" id="ARBA00023136"/>
    </source>
</evidence>
<dbReference type="GO" id="GO:0050479">
    <property type="term" value="F:glyceryl-ether monooxygenase activity"/>
    <property type="evidence" value="ECO:0007669"/>
    <property type="project" value="TreeGrafter"/>
</dbReference>
<dbReference type="GO" id="GO:0005506">
    <property type="term" value="F:iron ion binding"/>
    <property type="evidence" value="ECO:0007669"/>
    <property type="project" value="InterPro"/>
</dbReference>
<proteinExistence type="predicted"/>
<dbReference type="GO" id="GO:0012505">
    <property type="term" value="C:endomembrane system"/>
    <property type="evidence" value="ECO:0007669"/>
    <property type="project" value="UniProtKB-SubCell"/>
</dbReference>
<evidence type="ECO:0000256" key="3">
    <source>
        <dbReference type="ARBA" id="ARBA00022989"/>
    </source>
</evidence>
<dbReference type="InterPro" id="IPR006694">
    <property type="entry name" value="Fatty_acid_hydroxylase"/>
</dbReference>
<evidence type="ECO:0000256" key="7">
    <source>
        <dbReference type="SAM" id="Phobius"/>
    </source>
</evidence>
<dbReference type="Proteomes" id="UP000061512">
    <property type="component" value="Unassembled WGS sequence"/>
</dbReference>
<comment type="caution">
    <text evidence="9">The sequence shown here is derived from an EMBL/GenBank/DDBJ whole genome shotgun (WGS) entry which is preliminary data.</text>
</comment>
<keyword evidence="2 7" id="KW-0812">Transmembrane</keyword>
<evidence type="ECO:0000259" key="8">
    <source>
        <dbReference type="Pfam" id="PF04116"/>
    </source>
</evidence>
<dbReference type="AlphaFoldDB" id="A0A132ETY0"/>
<evidence type="ECO:0000313" key="10">
    <source>
        <dbReference type="Proteomes" id="UP000061512"/>
    </source>
</evidence>
<name>A0A132ETY0_9BURK</name>
<evidence type="ECO:0000256" key="2">
    <source>
        <dbReference type="ARBA" id="ARBA00022692"/>
    </source>
</evidence>
<gene>
    <name evidence="9" type="ORF">WT57_27050</name>
</gene>
<dbReference type="GO" id="GO:0006643">
    <property type="term" value="P:membrane lipid metabolic process"/>
    <property type="evidence" value="ECO:0007669"/>
    <property type="project" value="TreeGrafter"/>
</dbReference>
<evidence type="ECO:0000256" key="4">
    <source>
        <dbReference type="ARBA" id="ARBA00023002"/>
    </source>
</evidence>
<evidence type="ECO:0000313" key="9">
    <source>
        <dbReference type="EMBL" id="KWF59673.1"/>
    </source>
</evidence>
<evidence type="ECO:0000256" key="5">
    <source>
        <dbReference type="ARBA" id="ARBA00023098"/>
    </source>
</evidence>
<protein>
    <submittedName>
        <fullName evidence="9">C-5 sterol desaturase</fullName>
    </submittedName>
</protein>
<dbReference type="InterPro" id="IPR051689">
    <property type="entry name" value="Sterol_desaturase/TMEM195"/>
</dbReference>
<dbReference type="GO" id="GO:0008610">
    <property type="term" value="P:lipid biosynthetic process"/>
    <property type="evidence" value="ECO:0007669"/>
    <property type="project" value="InterPro"/>
</dbReference>
<feature type="transmembrane region" description="Helical" evidence="7">
    <location>
        <begin position="42"/>
        <end position="67"/>
    </location>
</feature>
<dbReference type="EMBL" id="LPJX01000061">
    <property type="protein sequence ID" value="KWF59673.1"/>
    <property type="molecule type" value="Genomic_DNA"/>
</dbReference>
<accession>A0A132ETY0</accession>
<dbReference type="Pfam" id="PF04116">
    <property type="entry name" value="FA_hydroxylase"/>
    <property type="match status" value="1"/>
</dbReference>
<sequence>MQNLPNIMVAALPAFAVLIVVEIALATVLGRPLYRTRDTLANIALAAGAFVVSILTGGLVLTVLSWIYAHRIATIPTNVWWAWVLCFFADDFSYYWFHRLSHEVRWFWASHSVHHSSEQYNLSVSLRQTWTGTITGSFLFWAWMPLVGFHPKMILFMQSVSLIYQFWIHTEAIDRMPRWFEAVLNTPSQHRVHHGSDFDYLDTNYAGTTMIWDRLFRSYAPERFTPHYGLTSSIGTDNPLRIAFYEWTHLARDVAKAGNLRTALNYLIQPPGWSPDGSSLTTRDARRAAQQAT</sequence>
<keyword evidence="6 7" id="KW-0472">Membrane</keyword>
<feature type="transmembrane region" description="Helical" evidence="7">
    <location>
        <begin position="79"/>
        <end position="97"/>
    </location>
</feature>
<dbReference type="PANTHER" id="PTHR21624">
    <property type="entry name" value="STEROL DESATURASE-RELATED PROTEIN"/>
    <property type="match status" value="1"/>
</dbReference>
<organism evidence="9 10">
    <name type="scientific">Burkholderia pseudomultivorans</name>
    <dbReference type="NCBI Taxonomy" id="1207504"/>
    <lineage>
        <taxon>Bacteria</taxon>
        <taxon>Pseudomonadati</taxon>
        <taxon>Pseudomonadota</taxon>
        <taxon>Betaproteobacteria</taxon>
        <taxon>Burkholderiales</taxon>
        <taxon>Burkholderiaceae</taxon>
        <taxon>Burkholderia</taxon>
        <taxon>Burkholderia cepacia complex</taxon>
    </lineage>
</organism>
<feature type="domain" description="Fatty acid hydroxylase" evidence="8">
    <location>
        <begin position="83"/>
        <end position="217"/>
    </location>
</feature>
<keyword evidence="5" id="KW-0443">Lipid metabolism</keyword>
<comment type="subcellular location">
    <subcellularLocation>
        <location evidence="1">Endomembrane system</location>
        <topology evidence="1">Multi-pass membrane protein</topology>
    </subcellularLocation>
</comment>
<keyword evidence="3 7" id="KW-1133">Transmembrane helix</keyword>
<dbReference type="PANTHER" id="PTHR21624:SF1">
    <property type="entry name" value="ALKYLGLYCEROL MONOOXYGENASE"/>
    <property type="match status" value="1"/>
</dbReference>
<reference evidence="9 10" key="1">
    <citation type="submission" date="2015-11" db="EMBL/GenBank/DDBJ databases">
        <title>Expanding the genomic diversity of Burkholderia species for the development of highly accurate diagnostics.</title>
        <authorList>
            <person name="Sahl J."/>
            <person name="Keim P."/>
            <person name="Wagner D."/>
        </authorList>
    </citation>
    <scope>NUCLEOTIDE SEQUENCE [LARGE SCALE GENOMIC DNA]</scope>
    <source>
        <strain evidence="9 10">MSMB574WGS</strain>
    </source>
</reference>
<evidence type="ECO:0000256" key="1">
    <source>
        <dbReference type="ARBA" id="ARBA00004127"/>
    </source>
</evidence>